<evidence type="ECO:0000256" key="2">
    <source>
        <dbReference type="ARBA" id="ARBA00004225"/>
    </source>
</evidence>
<proteinExistence type="inferred from homology"/>
<dbReference type="GO" id="GO:0015990">
    <property type="term" value="P:electron transport coupled proton transport"/>
    <property type="evidence" value="ECO:0007669"/>
    <property type="project" value="TreeGrafter"/>
</dbReference>
<evidence type="ECO:0000259" key="19">
    <source>
        <dbReference type="Pfam" id="PF01059"/>
    </source>
</evidence>
<dbReference type="EMBL" id="AJ507061">
    <property type="protein sequence ID" value="CAD45022.2"/>
    <property type="molecule type" value="Genomic_DNA"/>
</dbReference>
<keyword evidence="12 17" id="KW-0520">NAD</keyword>
<feature type="domain" description="NADH:ubiquinone oxidoreductase chain 4 N-terminal" evidence="19">
    <location>
        <begin position="1"/>
        <end position="104"/>
    </location>
</feature>
<dbReference type="GO" id="GO:0003954">
    <property type="term" value="F:NADH dehydrogenase activity"/>
    <property type="evidence" value="ECO:0007669"/>
    <property type="project" value="TreeGrafter"/>
</dbReference>
<feature type="transmembrane region" description="Helical" evidence="17">
    <location>
        <begin position="345"/>
        <end position="363"/>
    </location>
</feature>
<keyword evidence="14 17" id="KW-0496">Mitochondrion</keyword>
<feature type="transmembrane region" description="Helical" evidence="17">
    <location>
        <begin position="246"/>
        <end position="264"/>
    </location>
</feature>
<dbReference type="GO" id="GO:0048039">
    <property type="term" value="F:ubiquinone binding"/>
    <property type="evidence" value="ECO:0007669"/>
    <property type="project" value="TreeGrafter"/>
</dbReference>
<comment type="function">
    <text evidence="1">Core subunit of the mitochondrial membrane respiratory chain NADH dehydrogenase (Complex I) that is believed to belong to the minimal assembly required for catalysis. Complex I functions in the transfer of electrons from NADH to the respiratory chain. The immediate electron acceptor for the enzyme is believed to be ubiquinone.</text>
</comment>
<dbReference type="InterPro" id="IPR003918">
    <property type="entry name" value="NADH_UbQ_OxRdtase"/>
</dbReference>
<feature type="transmembrane region" description="Helical" evidence="17">
    <location>
        <begin position="306"/>
        <end position="324"/>
    </location>
</feature>
<evidence type="ECO:0000259" key="18">
    <source>
        <dbReference type="Pfam" id="PF00361"/>
    </source>
</evidence>
<evidence type="ECO:0000256" key="13">
    <source>
        <dbReference type="ARBA" id="ARBA00023075"/>
    </source>
</evidence>
<evidence type="ECO:0000256" key="14">
    <source>
        <dbReference type="ARBA" id="ARBA00023128"/>
    </source>
</evidence>
<sequence>MMMLIMVMVMLFLVSFMFMSWLGSYVWLMMCLVISLFMLYFETGSYCWLGYFLGGDSLSMTLISLTFWILGLMILSMYKIKQDSFGSQEFMIVNLVLLISLFFTFSSMDLLSFYIWFEISLIPTFIMILGWGYQPERVQAGIYLMFYTLTASLPLLICLMVYYEELGSLSFIMLGSVKLDVSSVMYLFSILAFLVKMPMYMLHLWLPKAHVEAPIAGSMVLAGILLKMGGYGLLRMNQIMLMKFMSMSWFFIGLSLLGGVYVSLMCLRQWDIKSLIAYSSVAHMGMVLGGIMTCSTWGFVGSLVMMIAHGLCSSGMFCLSNIIYERLESRSLIVSKGLVSIFPNLSMWFFLLCVSNMAAPPSMNLLGEICLLSSIIFWCKLTFWGLIFLSFFSAAYSLYLFSLTQHGKIMVFYGFKGIKVREYLLLFLHWMPLNILVLKIDFILW</sequence>
<protein>
    <recommendedName>
        <fullName evidence="5 17">NADH-ubiquinone oxidoreductase chain 4</fullName>
        <ecNumber evidence="4 17">7.1.1.2</ecNumber>
    </recommendedName>
</protein>
<evidence type="ECO:0000256" key="7">
    <source>
        <dbReference type="ARBA" id="ARBA00022660"/>
    </source>
</evidence>
<feature type="transmembrane region" description="Helical" evidence="17">
    <location>
        <begin position="213"/>
        <end position="234"/>
    </location>
</feature>
<evidence type="ECO:0000256" key="4">
    <source>
        <dbReference type="ARBA" id="ARBA00012944"/>
    </source>
</evidence>
<dbReference type="Pfam" id="PF00361">
    <property type="entry name" value="Proton_antipo_M"/>
    <property type="match status" value="1"/>
</dbReference>
<dbReference type="Pfam" id="PF01059">
    <property type="entry name" value="Oxidored_q5_N"/>
    <property type="match status" value="1"/>
</dbReference>
<dbReference type="GO" id="GO:0031966">
    <property type="term" value="C:mitochondrial membrane"/>
    <property type="evidence" value="ECO:0007669"/>
    <property type="project" value="UniProtKB-SubCell"/>
</dbReference>
<keyword evidence="15 17" id="KW-0472">Membrane</keyword>
<dbReference type="InterPro" id="IPR000260">
    <property type="entry name" value="NADH4_N"/>
</dbReference>
<name>Q70XS6_SCUCO</name>
<feature type="transmembrane region" description="Helical" evidence="17">
    <location>
        <begin position="276"/>
        <end position="300"/>
    </location>
</feature>
<feature type="transmembrane region" description="Helical" evidence="17">
    <location>
        <begin position="183"/>
        <end position="206"/>
    </location>
</feature>
<accession>Q70XS6</accession>
<gene>
    <name evidence="20" type="primary">nad4</name>
</gene>
<evidence type="ECO:0000256" key="8">
    <source>
        <dbReference type="ARBA" id="ARBA00022692"/>
    </source>
</evidence>
<keyword evidence="6 17" id="KW-0813">Transport</keyword>
<dbReference type="PANTHER" id="PTHR43507:SF20">
    <property type="entry name" value="NADH-UBIQUINONE OXIDOREDUCTASE CHAIN 4"/>
    <property type="match status" value="1"/>
</dbReference>
<evidence type="ECO:0000256" key="12">
    <source>
        <dbReference type="ARBA" id="ARBA00023027"/>
    </source>
</evidence>
<reference evidence="20" key="2">
    <citation type="journal article" date="2004" name="Mol. Biol. Evol.">
        <title>The mitochondrial genome of the house centipede scutigera and the monophyly versus paraphyly of myriapods.</title>
        <authorList>
            <person name="Negrisolo E."/>
            <person name="Minelli A."/>
            <person name="Valle G."/>
        </authorList>
    </citation>
    <scope>NUCLEOTIDE SEQUENCE</scope>
</reference>
<keyword evidence="9" id="KW-1278">Translocase</keyword>
<comment type="similarity">
    <text evidence="3 17">Belongs to the complex I subunit 4 family.</text>
</comment>
<evidence type="ECO:0000256" key="15">
    <source>
        <dbReference type="ARBA" id="ARBA00023136"/>
    </source>
</evidence>
<reference evidence="20" key="1">
    <citation type="journal article" date="2004" name="J. Mol. Evol.">
        <title>Extensive gene order rearrangement in the mitochondrial genome of the centipede Scutigera coleoptrata.</title>
        <authorList>
            <person name="Negrisolo E."/>
            <person name="Minelli A."/>
            <person name="Valle G."/>
        </authorList>
    </citation>
    <scope>NUCLEOTIDE SEQUENCE</scope>
</reference>
<dbReference type="InterPro" id="IPR001750">
    <property type="entry name" value="ND/Mrp_TM"/>
</dbReference>
<keyword evidence="10 17" id="KW-0249">Electron transport</keyword>
<evidence type="ECO:0000256" key="3">
    <source>
        <dbReference type="ARBA" id="ARBA00009025"/>
    </source>
</evidence>
<feature type="domain" description="NADH:quinone oxidoreductase/Mrp antiporter transmembrane" evidence="18">
    <location>
        <begin position="107"/>
        <end position="392"/>
    </location>
</feature>
<evidence type="ECO:0000256" key="10">
    <source>
        <dbReference type="ARBA" id="ARBA00022982"/>
    </source>
</evidence>
<dbReference type="EC" id="7.1.1.2" evidence="4 17"/>
<keyword evidence="7 17" id="KW-0679">Respiratory chain</keyword>
<feature type="transmembrane region" description="Helical" evidence="17">
    <location>
        <begin position="375"/>
        <end position="402"/>
    </location>
</feature>
<feature type="transmembrane region" description="Helical" evidence="17">
    <location>
        <begin position="423"/>
        <end position="444"/>
    </location>
</feature>
<evidence type="ECO:0000256" key="5">
    <source>
        <dbReference type="ARBA" id="ARBA00021006"/>
    </source>
</evidence>
<evidence type="ECO:0000256" key="9">
    <source>
        <dbReference type="ARBA" id="ARBA00022967"/>
    </source>
</evidence>
<dbReference type="PANTHER" id="PTHR43507">
    <property type="entry name" value="NADH-UBIQUINONE OXIDOREDUCTASE CHAIN 4"/>
    <property type="match status" value="1"/>
</dbReference>
<comment type="function">
    <text evidence="17">Core subunit of the mitochondrial membrane respiratory chain NADH dehydrogenase (Complex I) which catalyzes electron transfer from NADH through the respiratory chain, using ubiquinone as an electron acceptor. Essential for the catalytic activity and assembly of complex I.</text>
</comment>
<organism evidence="20">
    <name type="scientific">Scutigera coleoptrata</name>
    <name type="common">House centipede</name>
    <dbReference type="NCBI Taxonomy" id="29022"/>
    <lineage>
        <taxon>Eukaryota</taxon>
        <taxon>Metazoa</taxon>
        <taxon>Ecdysozoa</taxon>
        <taxon>Arthropoda</taxon>
        <taxon>Myriapoda</taxon>
        <taxon>Chilopoda</taxon>
        <taxon>Notostigmophora</taxon>
        <taxon>Scutigeromorpha</taxon>
        <taxon>Scutigeridae</taxon>
        <taxon>Scutigera</taxon>
    </lineage>
</organism>
<comment type="catalytic activity">
    <reaction evidence="16 17">
        <text>a ubiquinone + NADH + 5 H(+)(in) = a ubiquinol + NAD(+) + 4 H(+)(out)</text>
        <dbReference type="Rhea" id="RHEA:29091"/>
        <dbReference type="Rhea" id="RHEA-COMP:9565"/>
        <dbReference type="Rhea" id="RHEA-COMP:9566"/>
        <dbReference type="ChEBI" id="CHEBI:15378"/>
        <dbReference type="ChEBI" id="CHEBI:16389"/>
        <dbReference type="ChEBI" id="CHEBI:17976"/>
        <dbReference type="ChEBI" id="CHEBI:57540"/>
        <dbReference type="ChEBI" id="CHEBI:57945"/>
        <dbReference type="EC" id="7.1.1.2"/>
    </reaction>
</comment>
<feature type="transmembrane region" description="Helical" evidence="17">
    <location>
        <begin position="114"/>
        <end position="133"/>
    </location>
</feature>
<feature type="transmembrane region" description="Helical" evidence="17">
    <location>
        <begin position="60"/>
        <end position="78"/>
    </location>
</feature>
<dbReference type="AlphaFoldDB" id="Q70XS6"/>
<evidence type="ECO:0000256" key="1">
    <source>
        <dbReference type="ARBA" id="ARBA00003257"/>
    </source>
</evidence>
<feature type="transmembrane region" description="Helical" evidence="17">
    <location>
        <begin position="140"/>
        <end position="163"/>
    </location>
</feature>
<keyword evidence="11 17" id="KW-1133">Transmembrane helix</keyword>
<feature type="transmembrane region" description="Helical" evidence="17">
    <location>
        <begin position="90"/>
        <end position="108"/>
    </location>
</feature>
<evidence type="ECO:0000256" key="17">
    <source>
        <dbReference type="RuleBase" id="RU003297"/>
    </source>
</evidence>
<keyword evidence="13 17" id="KW-0830">Ubiquinone</keyword>
<dbReference type="GO" id="GO:0042773">
    <property type="term" value="P:ATP synthesis coupled electron transport"/>
    <property type="evidence" value="ECO:0007669"/>
    <property type="project" value="InterPro"/>
</dbReference>
<comment type="subcellular location">
    <subcellularLocation>
        <location evidence="2 17">Mitochondrion membrane</location>
        <topology evidence="2 17">Multi-pass membrane protein</topology>
    </subcellularLocation>
</comment>
<feature type="transmembrane region" description="Helical" evidence="17">
    <location>
        <begin position="7"/>
        <end position="40"/>
    </location>
</feature>
<evidence type="ECO:0000256" key="6">
    <source>
        <dbReference type="ARBA" id="ARBA00022448"/>
    </source>
</evidence>
<geneLocation type="mitochondrion" evidence="20"/>
<evidence type="ECO:0000256" key="16">
    <source>
        <dbReference type="ARBA" id="ARBA00049551"/>
    </source>
</evidence>
<dbReference type="GO" id="GO:0008137">
    <property type="term" value="F:NADH dehydrogenase (ubiquinone) activity"/>
    <property type="evidence" value="ECO:0007669"/>
    <property type="project" value="UniProtKB-UniRule"/>
</dbReference>
<keyword evidence="8 17" id="KW-0812">Transmembrane</keyword>
<evidence type="ECO:0000256" key="11">
    <source>
        <dbReference type="ARBA" id="ARBA00022989"/>
    </source>
</evidence>
<evidence type="ECO:0000313" key="20">
    <source>
        <dbReference type="EMBL" id="CAD45022.2"/>
    </source>
</evidence>
<dbReference type="PRINTS" id="PR01437">
    <property type="entry name" value="NUOXDRDTASE4"/>
</dbReference>